<accession>A0A917FJG2</accession>
<sequence>MTKYESLNVYGEPLEICGTDPLTGFFRDGCCNTSQEDMGIHTVCVQLTDEFLQFSKLQGNDLTTPNPEFDFPGLKAGDRWCLCATRWLHAYKAGKAPKVYTRSTHFRTMEVVDIKILKEFALDVQ</sequence>
<dbReference type="PANTHER" id="PTHR37466">
    <property type="entry name" value="SLR1628 PROTEIN"/>
    <property type="match status" value="1"/>
</dbReference>
<reference evidence="1" key="1">
    <citation type="journal article" date="2014" name="Int. J. Syst. Evol. Microbiol.">
        <title>Complete genome sequence of Corynebacterium casei LMG S-19264T (=DSM 44701T), isolated from a smear-ripened cheese.</title>
        <authorList>
            <consortium name="US DOE Joint Genome Institute (JGI-PGF)"/>
            <person name="Walter F."/>
            <person name="Albersmeier A."/>
            <person name="Kalinowski J."/>
            <person name="Ruckert C."/>
        </authorList>
    </citation>
    <scope>NUCLEOTIDE SEQUENCE</scope>
    <source>
        <strain evidence="1">CGMCC 1.12181</strain>
    </source>
</reference>
<organism evidence="1 2">
    <name type="scientific">Marinicella pacifica</name>
    <dbReference type="NCBI Taxonomy" id="1171543"/>
    <lineage>
        <taxon>Bacteria</taxon>
        <taxon>Pseudomonadati</taxon>
        <taxon>Pseudomonadota</taxon>
        <taxon>Gammaproteobacteria</taxon>
        <taxon>Lysobacterales</taxon>
        <taxon>Marinicellaceae</taxon>
        <taxon>Marinicella</taxon>
    </lineage>
</organism>
<protein>
    <recommendedName>
        <fullName evidence="3">DUF2237 domain-containing protein</fullName>
    </recommendedName>
</protein>
<dbReference type="Gene3D" id="3.30.56.110">
    <property type="entry name" value="Protein of unknown function DUF2237"/>
    <property type="match status" value="1"/>
</dbReference>
<evidence type="ECO:0000313" key="1">
    <source>
        <dbReference type="EMBL" id="GGF84373.1"/>
    </source>
</evidence>
<proteinExistence type="predicted"/>
<evidence type="ECO:0008006" key="3">
    <source>
        <dbReference type="Google" id="ProtNLM"/>
    </source>
</evidence>
<dbReference type="PANTHER" id="PTHR37466:SF1">
    <property type="entry name" value="SLR1628 PROTEIN"/>
    <property type="match status" value="1"/>
</dbReference>
<keyword evidence="2" id="KW-1185">Reference proteome</keyword>
<name>A0A917FJG2_9GAMM</name>
<dbReference type="InterPro" id="IPR018714">
    <property type="entry name" value="DUF2237"/>
</dbReference>
<comment type="caution">
    <text evidence="1">The sequence shown here is derived from an EMBL/GenBank/DDBJ whole genome shotgun (WGS) entry which is preliminary data.</text>
</comment>
<reference evidence="1" key="2">
    <citation type="submission" date="2020-09" db="EMBL/GenBank/DDBJ databases">
        <authorList>
            <person name="Sun Q."/>
            <person name="Zhou Y."/>
        </authorList>
    </citation>
    <scope>NUCLEOTIDE SEQUENCE</scope>
    <source>
        <strain evidence="1">CGMCC 1.12181</strain>
    </source>
</reference>
<gene>
    <name evidence="1" type="ORF">GCM10011365_01660</name>
</gene>
<evidence type="ECO:0000313" key="2">
    <source>
        <dbReference type="Proteomes" id="UP000605253"/>
    </source>
</evidence>
<dbReference type="Pfam" id="PF09996">
    <property type="entry name" value="DUF2237"/>
    <property type="match status" value="1"/>
</dbReference>
<dbReference type="Proteomes" id="UP000605253">
    <property type="component" value="Unassembled WGS sequence"/>
</dbReference>
<dbReference type="EMBL" id="BMEO01000001">
    <property type="protein sequence ID" value="GGF84373.1"/>
    <property type="molecule type" value="Genomic_DNA"/>
</dbReference>
<dbReference type="RefSeq" id="WP_188363768.1">
    <property type="nucleotide sequence ID" value="NZ_BAABJF010000011.1"/>
</dbReference>
<dbReference type="AlphaFoldDB" id="A0A917FJG2"/>